<feature type="region of interest" description="Disordered" evidence="1">
    <location>
        <begin position="1"/>
        <end position="125"/>
    </location>
</feature>
<reference evidence="3" key="1">
    <citation type="submission" date="2025-08" db="UniProtKB">
        <authorList>
            <consortium name="RefSeq"/>
        </authorList>
    </citation>
    <scope>IDENTIFICATION</scope>
    <source>
        <tissue evidence="3">Epidermis and Blubber</tissue>
    </source>
</reference>
<keyword evidence="2" id="KW-1185">Reference proteome</keyword>
<proteinExistence type="predicted"/>
<evidence type="ECO:0000256" key="1">
    <source>
        <dbReference type="SAM" id="MobiDB-lite"/>
    </source>
</evidence>
<feature type="compositionally biased region" description="Low complexity" evidence="1">
    <location>
        <begin position="67"/>
        <end position="92"/>
    </location>
</feature>
<evidence type="ECO:0000313" key="2">
    <source>
        <dbReference type="Proteomes" id="UP000694857"/>
    </source>
</evidence>
<dbReference type="KEGG" id="bmus:118900749"/>
<dbReference type="AlphaFoldDB" id="A0A8B8YBT8"/>
<evidence type="ECO:0000313" key="3">
    <source>
        <dbReference type="RefSeq" id="XP_036719334.1"/>
    </source>
</evidence>
<gene>
    <name evidence="3" type="primary">LOC118900749</name>
</gene>
<sequence>MAAGPGDSWAEGAGGGRGARGPALSHPGRLGPGRAAAPDAGTGRSGPDYALGKSPIHGARPFPSATGLGPRSRAGGRPRAAGRASLASPLLGRRPPRSARTRALSPSPPRDHFSPERRLPRTRALKAHTDFRIRDVKNGMPCRRGVVWSKRLCSLLPSSVER</sequence>
<name>A0A8B8YBT8_BALMU</name>
<feature type="compositionally biased region" description="Basic and acidic residues" evidence="1">
    <location>
        <begin position="109"/>
        <end position="119"/>
    </location>
</feature>
<dbReference type="Proteomes" id="UP000694857">
    <property type="component" value="Chromosome 9"/>
</dbReference>
<accession>A0A8B8YBT8</accession>
<dbReference type="RefSeq" id="XP_036719334.1">
    <property type="nucleotide sequence ID" value="XM_036863439.1"/>
</dbReference>
<dbReference type="GeneID" id="118900749"/>
<protein>
    <submittedName>
        <fullName evidence="3">Myosin IC heavy chain-like</fullName>
    </submittedName>
</protein>
<organism evidence="2 3">
    <name type="scientific">Balaenoptera musculus</name>
    <name type="common">Blue whale</name>
    <dbReference type="NCBI Taxonomy" id="9771"/>
    <lineage>
        <taxon>Eukaryota</taxon>
        <taxon>Metazoa</taxon>
        <taxon>Chordata</taxon>
        <taxon>Craniata</taxon>
        <taxon>Vertebrata</taxon>
        <taxon>Euteleostomi</taxon>
        <taxon>Mammalia</taxon>
        <taxon>Eutheria</taxon>
        <taxon>Laurasiatheria</taxon>
        <taxon>Artiodactyla</taxon>
        <taxon>Whippomorpha</taxon>
        <taxon>Cetacea</taxon>
        <taxon>Mysticeti</taxon>
        <taxon>Balaenopteridae</taxon>
        <taxon>Balaenoptera</taxon>
    </lineage>
</organism>